<dbReference type="PANTHER" id="PTHR46358">
    <property type="entry name" value="TONSOKU-LIKE PROTEIN"/>
    <property type="match status" value="1"/>
</dbReference>
<keyword evidence="4" id="KW-0040">ANK repeat</keyword>
<dbReference type="Pfam" id="PF12796">
    <property type="entry name" value="Ank_2"/>
    <property type="match status" value="1"/>
</dbReference>
<dbReference type="GO" id="GO:0000724">
    <property type="term" value="P:double-strand break repair via homologous recombination"/>
    <property type="evidence" value="ECO:0007669"/>
    <property type="project" value="TreeGrafter"/>
</dbReference>
<reference evidence="6" key="1">
    <citation type="submission" date="2025-08" db="UniProtKB">
        <authorList>
            <consortium name="RefSeq"/>
        </authorList>
    </citation>
    <scope>IDENTIFICATION</scope>
</reference>
<organism evidence="5 6">
    <name type="scientific">Diaphorina citri</name>
    <name type="common">Asian citrus psyllid</name>
    <dbReference type="NCBI Taxonomy" id="121845"/>
    <lineage>
        <taxon>Eukaryota</taxon>
        <taxon>Metazoa</taxon>
        <taxon>Ecdysozoa</taxon>
        <taxon>Arthropoda</taxon>
        <taxon>Hexapoda</taxon>
        <taxon>Insecta</taxon>
        <taxon>Pterygota</taxon>
        <taxon>Neoptera</taxon>
        <taxon>Paraneoptera</taxon>
        <taxon>Hemiptera</taxon>
        <taxon>Sternorrhyncha</taxon>
        <taxon>Psylloidea</taxon>
        <taxon>Psyllidae</taxon>
        <taxon>Diaphorininae</taxon>
        <taxon>Diaphorina</taxon>
    </lineage>
</organism>
<dbReference type="GO" id="GO:0043596">
    <property type="term" value="C:nuclear replication fork"/>
    <property type="evidence" value="ECO:0007669"/>
    <property type="project" value="TreeGrafter"/>
</dbReference>
<dbReference type="Proteomes" id="UP000079169">
    <property type="component" value="Unplaced"/>
</dbReference>
<keyword evidence="5" id="KW-1185">Reference proteome</keyword>
<sequence length="65" mass="6760">IFTGETALHVAAARGNLTLVQSLLKQGHPVKVQDSAGWLPLHEAANHGHTDIVQALVSAGADPND</sequence>
<dbReference type="InterPro" id="IPR036770">
    <property type="entry name" value="Ankyrin_rpt-contain_sf"/>
</dbReference>
<feature type="non-terminal residue" evidence="6">
    <location>
        <position position="65"/>
    </location>
</feature>
<dbReference type="STRING" id="121845.A0A3Q0JL22"/>
<dbReference type="InterPro" id="IPR052311">
    <property type="entry name" value="MMS22L-TONSL_complex_comp"/>
</dbReference>
<dbReference type="KEGG" id="dci:113473854"/>
<dbReference type="PROSITE" id="PS50088">
    <property type="entry name" value="ANK_REPEAT"/>
    <property type="match status" value="2"/>
</dbReference>
<dbReference type="GeneID" id="113473854"/>
<evidence type="ECO:0000313" key="5">
    <source>
        <dbReference type="Proteomes" id="UP000079169"/>
    </source>
</evidence>
<dbReference type="AlphaFoldDB" id="A0A3Q0JL22"/>
<protein>
    <submittedName>
        <fullName evidence="6">Tonsoku-like protein</fullName>
    </submittedName>
</protein>
<dbReference type="PROSITE" id="PS50297">
    <property type="entry name" value="ANK_REP_REGION"/>
    <property type="match status" value="2"/>
</dbReference>
<name>A0A3Q0JL22_DIACI</name>
<gene>
    <name evidence="6" type="primary">LOC113473854</name>
</gene>
<evidence type="ECO:0000256" key="1">
    <source>
        <dbReference type="ARBA" id="ARBA00004123"/>
    </source>
</evidence>
<dbReference type="InterPro" id="IPR002110">
    <property type="entry name" value="Ankyrin_rpt"/>
</dbReference>
<proteinExistence type="predicted"/>
<evidence type="ECO:0000256" key="2">
    <source>
        <dbReference type="ARBA" id="ARBA00022737"/>
    </source>
</evidence>
<evidence type="ECO:0000256" key="3">
    <source>
        <dbReference type="ARBA" id="ARBA00023242"/>
    </source>
</evidence>
<dbReference type="PaxDb" id="121845-A0A3Q0JL22"/>
<dbReference type="GO" id="GO:0031297">
    <property type="term" value="P:replication fork processing"/>
    <property type="evidence" value="ECO:0007669"/>
    <property type="project" value="TreeGrafter"/>
</dbReference>
<keyword evidence="3" id="KW-0539">Nucleus</keyword>
<feature type="non-terminal residue" evidence="6">
    <location>
        <position position="1"/>
    </location>
</feature>
<keyword evidence="2" id="KW-0677">Repeat</keyword>
<evidence type="ECO:0000256" key="4">
    <source>
        <dbReference type="PROSITE-ProRule" id="PRU00023"/>
    </source>
</evidence>
<dbReference type="PANTHER" id="PTHR46358:SF1">
    <property type="entry name" value="TONSOKU-LIKE PROTEIN"/>
    <property type="match status" value="1"/>
</dbReference>
<dbReference type="Gene3D" id="1.25.40.20">
    <property type="entry name" value="Ankyrin repeat-containing domain"/>
    <property type="match status" value="1"/>
</dbReference>
<feature type="repeat" description="ANK" evidence="4">
    <location>
        <begin position="3"/>
        <end position="35"/>
    </location>
</feature>
<dbReference type="SMART" id="SM00248">
    <property type="entry name" value="ANK"/>
    <property type="match status" value="2"/>
</dbReference>
<dbReference type="SUPFAM" id="SSF48403">
    <property type="entry name" value="Ankyrin repeat"/>
    <property type="match status" value="1"/>
</dbReference>
<feature type="repeat" description="ANK" evidence="4">
    <location>
        <begin position="36"/>
        <end position="65"/>
    </location>
</feature>
<dbReference type="PRINTS" id="PR01415">
    <property type="entry name" value="ANKYRIN"/>
</dbReference>
<dbReference type="RefSeq" id="XP_026689094.1">
    <property type="nucleotide sequence ID" value="XM_026833293.1"/>
</dbReference>
<evidence type="ECO:0000313" key="6">
    <source>
        <dbReference type="RefSeq" id="XP_026689094.1"/>
    </source>
</evidence>
<comment type="subcellular location">
    <subcellularLocation>
        <location evidence="1">Nucleus</location>
    </subcellularLocation>
</comment>
<accession>A0A3Q0JL22</accession>